<reference evidence="2" key="1">
    <citation type="submission" date="2014-05" db="EMBL/GenBank/DDBJ databases">
        <title>ATOL: Assembling a taxonomically balanced genome-scale reconstruction of the evolutionary history of the Enterobacteriaceae.</title>
        <authorList>
            <person name="Plunkett G. III"/>
            <person name="Neeno-Eckwall E.C."/>
            <person name="Glasner J.D."/>
            <person name="Perna N.T."/>
        </authorList>
    </citation>
    <scope>NUCLEOTIDE SEQUENCE [LARGE SCALE GENOMIC DNA]</scope>
    <source>
        <strain evidence="2">ATCC 49490</strain>
    </source>
</reference>
<comment type="caution">
    <text evidence="1">The sequence shown here is derived from an EMBL/GenBank/DDBJ whole genome shotgun (WGS) entry which is preliminary data.</text>
</comment>
<sequence>MKGVANDVGKVINGHSESASIHSEEWNRRGIMLPLGKFLLIH</sequence>
<keyword evidence="2" id="KW-1185">Reference proteome</keyword>
<dbReference type="Proteomes" id="UP000028630">
    <property type="component" value="Unassembled WGS sequence"/>
</dbReference>
<accession>A0A085ABJ5</accession>
<evidence type="ECO:0000313" key="1">
    <source>
        <dbReference type="EMBL" id="KFC07590.1"/>
    </source>
</evidence>
<protein>
    <submittedName>
        <fullName evidence="1">Uncharacterized protein</fullName>
    </submittedName>
</protein>
<gene>
    <name evidence="1" type="ORF">GTGU_01765</name>
</gene>
<evidence type="ECO:0000313" key="2">
    <source>
        <dbReference type="Proteomes" id="UP000028630"/>
    </source>
</evidence>
<dbReference type="AlphaFoldDB" id="A0A085ABJ5"/>
<proteinExistence type="predicted"/>
<name>A0A085ABJ5_9ENTR</name>
<dbReference type="EMBL" id="JMTB01000060">
    <property type="protein sequence ID" value="KFC07590.1"/>
    <property type="molecule type" value="Genomic_DNA"/>
</dbReference>
<organism evidence="1 2">
    <name type="scientific">Trabulsiella guamensis ATCC 49490</name>
    <dbReference type="NCBI Taxonomy" id="1005994"/>
    <lineage>
        <taxon>Bacteria</taxon>
        <taxon>Pseudomonadati</taxon>
        <taxon>Pseudomonadota</taxon>
        <taxon>Gammaproteobacteria</taxon>
        <taxon>Enterobacterales</taxon>
        <taxon>Enterobacteriaceae</taxon>
        <taxon>Trabulsiella</taxon>
    </lineage>
</organism>